<dbReference type="GO" id="GO:0008270">
    <property type="term" value="F:zinc ion binding"/>
    <property type="evidence" value="ECO:0007669"/>
    <property type="project" value="UniProtKB-KW"/>
</dbReference>
<feature type="domain" description="MYND-type" evidence="5">
    <location>
        <begin position="36"/>
        <end position="76"/>
    </location>
</feature>
<dbReference type="Gene3D" id="6.10.140.2220">
    <property type="match status" value="1"/>
</dbReference>
<evidence type="ECO:0000256" key="2">
    <source>
        <dbReference type="ARBA" id="ARBA00022771"/>
    </source>
</evidence>
<evidence type="ECO:0000313" key="6">
    <source>
        <dbReference type="EMBL" id="KJA19000.1"/>
    </source>
</evidence>
<evidence type="ECO:0000256" key="4">
    <source>
        <dbReference type="PROSITE-ProRule" id="PRU00134"/>
    </source>
</evidence>
<organism evidence="6 7">
    <name type="scientific">Hypholoma sublateritium (strain FD-334 SS-4)</name>
    <dbReference type="NCBI Taxonomy" id="945553"/>
    <lineage>
        <taxon>Eukaryota</taxon>
        <taxon>Fungi</taxon>
        <taxon>Dikarya</taxon>
        <taxon>Basidiomycota</taxon>
        <taxon>Agaricomycotina</taxon>
        <taxon>Agaricomycetes</taxon>
        <taxon>Agaricomycetidae</taxon>
        <taxon>Agaricales</taxon>
        <taxon>Agaricineae</taxon>
        <taxon>Strophariaceae</taxon>
        <taxon>Hypholoma</taxon>
    </lineage>
</organism>
<accession>A0A0D2PFV7</accession>
<gene>
    <name evidence="6" type="ORF">HYPSUDRAFT_217856</name>
</gene>
<protein>
    <recommendedName>
        <fullName evidence="5">MYND-type domain-containing protein</fullName>
    </recommendedName>
</protein>
<dbReference type="AlphaFoldDB" id="A0A0D2PFV7"/>
<dbReference type="InterPro" id="IPR002893">
    <property type="entry name" value="Znf_MYND"/>
</dbReference>
<dbReference type="InterPro" id="IPR058518">
    <property type="entry name" value="DUF8205"/>
</dbReference>
<name>A0A0D2PFV7_HYPSF</name>
<keyword evidence="7" id="KW-1185">Reference proteome</keyword>
<reference evidence="7" key="1">
    <citation type="submission" date="2014-04" db="EMBL/GenBank/DDBJ databases">
        <title>Evolutionary Origins and Diversification of the Mycorrhizal Mutualists.</title>
        <authorList>
            <consortium name="DOE Joint Genome Institute"/>
            <consortium name="Mycorrhizal Genomics Consortium"/>
            <person name="Kohler A."/>
            <person name="Kuo A."/>
            <person name="Nagy L.G."/>
            <person name="Floudas D."/>
            <person name="Copeland A."/>
            <person name="Barry K.W."/>
            <person name="Cichocki N."/>
            <person name="Veneault-Fourrey C."/>
            <person name="LaButti K."/>
            <person name="Lindquist E.A."/>
            <person name="Lipzen A."/>
            <person name="Lundell T."/>
            <person name="Morin E."/>
            <person name="Murat C."/>
            <person name="Riley R."/>
            <person name="Ohm R."/>
            <person name="Sun H."/>
            <person name="Tunlid A."/>
            <person name="Henrissat B."/>
            <person name="Grigoriev I.V."/>
            <person name="Hibbett D.S."/>
            <person name="Martin F."/>
        </authorList>
    </citation>
    <scope>NUCLEOTIDE SEQUENCE [LARGE SCALE GENOMIC DNA]</scope>
    <source>
        <strain evidence="7">FD-334 SS-4</strain>
    </source>
</reference>
<evidence type="ECO:0000256" key="3">
    <source>
        <dbReference type="ARBA" id="ARBA00022833"/>
    </source>
</evidence>
<dbReference type="SUPFAM" id="SSF144232">
    <property type="entry name" value="HIT/MYND zinc finger-like"/>
    <property type="match status" value="1"/>
</dbReference>
<evidence type="ECO:0000256" key="1">
    <source>
        <dbReference type="ARBA" id="ARBA00022723"/>
    </source>
</evidence>
<dbReference type="Pfam" id="PF01753">
    <property type="entry name" value="zf-MYND"/>
    <property type="match status" value="1"/>
</dbReference>
<keyword evidence="3" id="KW-0862">Zinc</keyword>
<dbReference type="PROSITE" id="PS50865">
    <property type="entry name" value="ZF_MYND_2"/>
    <property type="match status" value="1"/>
</dbReference>
<dbReference type="EMBL" id="KN817582">
    <property type="protein sequence ID" value="KJA19000.1"/>
    <property type="molecule type" value="Genomic_DNA"/>
</dbReference>
<keyword evidence="1" id="KW-0479">Metal-binding</keyword>
<evidence type="ECO:0000313" key="7">
    <source>
        <dbReference type="Proteomes" id="UP000054270"/>
    </source>
</evidence>
<dbReference type="Pfam" id="PF26632">
    <property type="entry name" value="DUF8205"/>
    <property type="match status" value="1"/>
</dbReference>
<dbReference type="PROSITE" id="PS01360">
    <property type="entry name" value="ZF_MYND_1"/>
    <property type="match status" value="1"/>
</dbReference>
<evidence type="ECO:0000259" key="5">
    <source>
        <dbReference type="PROSITE" id="PS50865"/>
    </source>
</evidence>
<dbReference type="Proteomes" id="UP000054270">
    <property type="component" value="Unassembled WGS sequence"/>
</dbReference>
<dbReference type="STRING" id="945553.A0A0D2PFV7"/>
<proteinExistence type="predicted"/>
<dbReference type="OMA" id="TRTELWK"/>
<sequence>MNFVNAVHPDNKPYFRAIATPTKEIRAGRSNMSVSCSQCTTASEMANLQRCGKCKSAWYCSKDCQKKHWPIHKVGCRETSSDIPKMMQNFISNVLLNHVLQVALVLAFKLHEKPISDAPFLARCTVSVHPSDMMYYMQILMGGISPEEVQKGTEGMFQIAELVPLDAHTDMDHTRTELWKLSKTMATERGHVGVPVGIVDMLMKGAVQSQSFGIAIYDDALERARSGEGYEMESALFPGRKQVPLTQQACIDFINMHIRSDKKNQLRLRTHLSKEDIDKMRGASDEEESHDI</sequence>
<dbReference type="OrthoDB" id="5231159at2759"/>
<keyword evidence="2 4" id="KW-0863">Zinc-finger</keyword>